<evidence type="ECO:0000256" key="4">
    <source>
        <dbReference type="PROSITE-ProRule" id="PRU00091"/>
    </source>
</evidence>
<feature type="compositionally biased region" description="Polar residues" evidence="5">
    <location>
        <begin position="1065"/>
        <end position="1076"/>
    </location>
</feature>
<dbReference type="GO" id="GO:0032266">
    <property type="term" value="F:phosphatidylinositol-3-phosphate binding"/>
    <property type="evidence" value="ECO:0007669"/>
    <property type="project" value="InterPro"/>
</dbReference>
<keyword evidence="8" id="KW-1185">Reference proteome</keyword>
<dbReference type="PROSITE" id="PS50178">
    <property type="entry name" value="ZF_FYVE"/>
    <property type="match status" value="1"/>
</dbReference>
<dbReference type="OrthoDB" id="1936617at2759"/>
<dbReference type="GO" id="GO:0000281">
    <property type="term" value="P:mitotic cytokinesis"/>
    <property type="evidence" value="ECO:0007669"/>
    <property type="project" value="InterPro"/>
</dbReference>
<evidence type="ECO:0000256" key="3">
    <source>
        <dbReference type="ARBA" id="ARBA00022833"/>
    </source>
</evidence>
<reference evidence="7 8" key="1">
    <citation type="journal article" date="2018" name="Sci. Rep.">
        <title>Genomic signatures of local adaptation to the degree of environmental predictability in rotifers.</title>
        <authorList>
            <person name="Franch-Gras L."/>
            <person name="Hahn C."/>
            <person name="Garcia-Roger E.M."/>
            <person name="Carmona M.J."/>
            <person name="Serra M."/>
            <person name="Gomez A."/>
        </authorList>
    </citation>
    <scope>NUCLEOTIDE SEQUENCE [LARGE SCALE GENOMIC DNA]</scope>
    <source>
        <strain evidence="7">HYR1</strain>
    </source>
</reference>
<dbReference type="GO" id="GO:0032465">
    <property type="term" value="P:regulation of cytokinesis"/>
    <property type="evidence" value="ECO:0007669"/>
    <property type="project" value="TreeGrafter"/>
</dbReference>
<accession>A0A3M7QY98</accession>
<dbReference type="Pfam" id="PF01363">
    <property type="entry name" value="FYVE"/>
    <property type="match status" value="1"/>
</dbReference>
<comment type="caution">
    <text evidence="7">The sequence shown here is derived from an EMBL/GenBank/DDBJ whole genome shotgun (WGS) entry which is preliminary data.</text>
</comment>
<dbReference type="GO" id="GO:0030496">
    <property type="term" value="C:midbody"/>
    <property type="evidence" value="ECO:0007669"/>
    <property type="project" value="TreeGrafter"/>
</dbReference>
<evidence type="ECO:0000313" key="8">
    <source>
        <dbReference type="Proteomes" id="UP000276133"/>
    </source>
</evidence>
<evidence type="ECO:0000256" key="2">
    <source>
        <dbReference type="ARBA" id="ARBA00022771"/>
    </source>
</evidence>
<name>A0A3M7QY98_BRAPC</name>
<dbReference type="GO" id="GO:0000724">
    <property type="term" value="P:double-strand break repair via homologous recombination"/>
    <property type="evidence" value="ECO:0007669"/>
    <property type="project" value="InterPro"/>
</dbReference>
<evidence type="ECO:0000313" key="7">
    <source>
        <dbReference type="EMBL" id="RNA16340.1"/>
    </source>
</evidence>
<feature type="region of interest" description="Disordered" evidence="5">
    <location>
        <begin position="1059"/>
        <end position="1079"/>
    </location>
</feature>
<dbReference type="InterPro" id="IPR028730">
    <property type="entry name" value="ZFYVE26"/>
</dbReference>
<dbReference type="InterPro" id="IPR013083">
    <property type="entry name" value="Znf_RING/FYVE/PHD"/>
</dbReference>
<dbReference type="GO" id="GO:0005765">
    <property type="term" value="C:lysosomal membrane"/>
    <property type="evidence" value="ECO:0007669"/>
    <property type="project" value="TreeGrafter"/>
</dbReference>
<dbReference type="SMART" id="SM00064">
    <property type="entry name" value="FYVE"/>
    <property type="match status" value="1"/>
</dbReference>
<gene>
    <name evidence="7" type="ORF">BpHYR1_053567</name>
</gene>
<dbReference type="EMBL" id="REGN01004727">
    <property type="protein sequence ID" value="RNA16340.1"/>
    <property type="molecule type" value="Genomic_DNA"/>
</dbReference>
<dbReference type="STRING" id="10195.A0A3M7QY98"/>
<dbReference type="SUPFAM" id="SSF57903">
    <property type="entry name" value="FYVE/PHD zinc finger"/>
    <property type="match status" value="1"/>
</dbReference>
<keyword evidence="3" id="KW-0862">Zinc</keyword>
<organism evidence="7 8">
    <name type="scientific">Brachionus plicatilis</name>
    <name type="common">Marine rotifer</name>
    <name type="synonym">Brachionus muelleri</name>
    <dbReference type="NCBI Taxonomy" id="10195"/>
    <lineage>
        <taxon>Eukaryota</taxon>
        <taxon>Metazoa</taxon>
        <taxon>Spiralia</taxon>
        <taxon>Gnathifera</taxon>
        <taxon>Rotifera</taxon>
        <taxon>Eurotatoria</taxon>
        <taxon>Monogononta</taxon>
        <taxon>Pseudotrocha</taxon>
        <taxon>Ploima</taxon>
        <taxon>Brachionidae</taxon>
        <taxon>Brachionus</taxon>
    </lineage>
</organism>
<dbReference type="InterPro" id="IPR011011">
    <property type="entry name" value="Znf_FYVE_PHD"/>
</dbReference>
<protein>
    <submittedName>
        <fullName evidence="7">Zinc finger FYVE domain-containing 26</fullName>
    </submittedName>
</protein>
<evidence type="ECO:0000256" key="1">
    <source>
        <dbReference type="ARBA" id="ARBA00022723"/>
    </source>
</evidence>
<sequence>MKILHKRLPLNIINDYLNLNKIDHSEITKIICNTLIERDDLIETKCVRFIDEVNEKICPIQQKSLNVFNGFYCINQILRCILFCCENLNEKLYQNLESKVKTKSNKAKMFKTSEARMDENENIELQLESIKRVYHQNVIQILQNVKLIITKIDSFDYRLEILENIYALIFVTSNDLFKASQDESDQLTDDPENVYNPMILIENAKRNSIDDFEIVEIVDKETDLSIYENSAAGLNQLMPSDALISKNSSDLNFDVKSRRSRRSRHETNREIEDCAHYTYTKNAGGGEHFLANDFLCRDILLVLKECLNSYSSLDCKIDNFQSIFSRSKKLLQLVNETLWRFQLIKPSNVSIDFGQISILKCHSKCMASECEQHLVYQFMKKRQRRDSNISSITNYESIKNENLTLSLNRSFKNSDLKTSHLHRDKRRSLESHRSLSLIYPQSNNKKSNSVVMKLLCDIKTLSVMCLKEFKSNEANQLVKIYSTRQDVANLFEFEQIIFNNIVKESVEAIVQLDCLKSSETIHEQSLLSLNISKIIDNLTQAEKGKPLIQSILICDLVAILKIDMHIVKSLIEFASVNLDQKVSQVNPDLEYLDKQIGNKINVYIDSINALDMTLKKENALRKHFFLDYIIAHDGVSILAKNSDQNVQCIFEKINNYLELTSQIDLCLEELCASEEANLDVVYEKILNQLKSKTEQGFDVLNCFIQKSKKAESSKTNGPDGADTFTDNSEHVQFKKDKYSRSESMCNDSNNNYLMSFNEYTKTLYQYLKENSVQSSLDCNFSILDFSPASLICKLLFDDLLRPESIEPLTQNLNLNLTAIILHNSCPRLKLISCENKSTNLPRIDKLKLMSNVSVYKNEFFYSILNENSVFSCSIKKPHDFVRDLLFNVLRCCQWSKNSSAKSLLQIYSSTDLKKNLKMSQQLQHLNLDYLKTKNEKLSFFINLHNLLSIHAKIFLLSLKSNKTKIVKPNTNQSKLLILNDTLALSDTADIYLHKNKTFKMLFEQKMCYKVGQMGCNQNLYQSNNFISSENQIYLSPLIEAKNSKKKSIFNRISPLKLSSSPKLVSTDTDNSSNNTKAEQHKKPYQYSLFELDLKMEPLWSRYIPDTLDHRIMFALINCVQSDPPICVYDSDQRLDDQLQMQMKNFLNQTVFTDNENEILYVPSLLLENLFCFSDHATDDKLSNFIVPNLEHTNDGLDNLVKFLVDQANAELKENIKKLLNLDSIHCYGENIDQFGRKELPFPIVELKSSAKFCLVRDDDLMTNDKIGWYKNQIEQLQNKQNDVKGLENIQGEREIVCSKKLLNVECLEYISKSSPLILKNLGFLFDIRIRDDFFTAMSEINVKNLIEYEQNINNCKNNYLNRFIQLYVPLDYMSHLNMDLKLDMVTQFLLNSKTEEVKVENIIDLANYYSIKHEWKKVIDLLEDCTQDNEEFYDFRDLTQVNNLEISVQFITEINSLTINSKFIQKDIYNLFDHACLSFANQEAKHFDKSYYYLFKINNFIRQIRAVFGLIDQWSIDGCLELVDFCIKKCQFFQLADLDSNEAQYLSSLIEILDDKKKEFTAYNDLILCAQNVLEKYYEHQQVQDAAGFYDSNNPVSFSSTNELDANYNLLNLNKIKKVCQRCLTWQYAKAHLQRSGDQDDDDETRQLIMDLFLLNDKFVSAKYLIEKFCLDQKLQFKIEFGHLKFRLLNLNAVSSIIEIDLQSILKDCISFSKNNRPQYDLYLFDICFKLINELKDFNDLNNQVLISLSEFLIKNYMHLLNYHQLKELKVIQLTAKMFQILVQDESVYFDSYKRHHSQPILIIEQLLMNAKLDVCAKTIKLSRDYLNDSKLNNDINILLVEYAHKALEFQIYRDIESDNSEQERNKSPNNLRPKLFNKPMSSIINTASSPSTNSILSNFKSKASLFEENSPKANNNFVMPIIPPNKEDWIKDEQVNDCMVCKASRFSLINRRHHCRRCGRVVCGACSQRSTLIQNVARRTCDDCFRQLEIVKENDQIVSTEHEVSTKRTKRKSIVLAQDISHDSNDEKMNYYLIGNSINETSLKRDEEVRQNFRYSQAPSTSLCLSILDLHDNSLECGKSLLSLCDDLSLYLQNANQQEDHGLVINMIKYLLQNAKVKLLENSSSNIISLCDSYLSLIDVLEQLLLANCSIIPSLNELMNSESVRRIRNRLLEEERHELAMNLSTKCGLDTQTVWASWGLVELKRSNYKEARTKFEKCLKPLSEKNALNNSANLKILNDILTYFETTAPIRIVKNIKNLLSQPINIESLVSDPKMFI</sequence>
<dbReference type="InterPro" id="IPR017455">
    <property type="entry name" value="Znf_FYVE-rel"/>
</dbReference>
<dbReference type="GO" id="GO:0008270">
    <property type="term" value="F:zinc ion binding"/>
    <property type="evidence" value="ECO:0007669"/>
    <property type="project" value="UniProtKB-KW"/>
</dbReference>
<dbReference type="GO" id="GO:0005813">
    <property type="term" value="C:centrosome"/>
    <property type="evidence" value="ECO:0007669"/>
    <property type="project" value="TreeGrafter"/>
</dbReference>
<dbReference type="PANTHER" id="PTHR46591">
    <property type="entry name" value="ZINC FINGER FYVE DOMAIN-CONTAINING PROTEIN 26"/>
    <property type="match status" value="1"/>
</dbReference>
<keyword evidence="1" id="KW-0479">Metal-binding</keyword>
<proteinExistence type="predicted"/>
<evidence type="ECO:0000256" key="5">
    <source>
        <dbReference type="SAM" id="MobiDB-lite"/>
    </source>
</evidence>
<feature type="domain" description="FYVE-type" evidence="6">
    <location>
        <begin position="1933"/>
        <end position="1990"/>
    </location>
</feature>
<dbReference type="Gene3D" id="3.30.40.10">
    <property type="entry name" value="Zinc/RING finger domain, C3HC4 (zinc finger)"/>
    <property type="match status" value="1"/>
</dbReference>
<dbReference type="PANTHER" id="PTHR46591:SF1">
    <property type="entry name" value="ZINC FINGER FYVE DOMAIN-CONTAINING PROTEIN 26"/>
    <property type="match status" value="1"/>
</dbReference>
<dbReference type="Proteomes" id="UP000276133">
    <property type="component" value="Unassembled WGS sequence"/>
</dbReference>
<dbReference type="InterPro" id="IPR000306">
    <property type="entry name" value="Znf_FYVE"/>
</dbReference>
<keyword evidence="2 4" id="KW-0863">Zinc-finger</keyword>
<evidence type="ECO:0000259" key="6">
    <source>
        <dbReference type="PROSITE" id="PS50178"/>
    </source>
</evidence>